<keyword evidence="2" id="KW-0328">Glycosyltransferase</keyword>
<evidence type="ECO:0000259" key="4">
    <source>
        <dbReference type="Pfam" id="PF00535"/>
    </source>
</evidence>
<reference evidence="5 6" key="1">
    <citation type="submission" date="2019-11" db="EMBL/GenBank/DDBJ databases">
        <authorList>
            <person name="Dong K."/>
        </authorList>
    </citation>
    <scope>NUCLEOTIDE SEQUENCE [LARGE SCALE GENOMIC DNA]</scope>
    <source>
        <strain evidence="5 6">JCM 17370</strain>
    </source>
</reference>
<evidence type="ECO:0000256" key="2">
    <source>
        <dbReference type="ARBA" id="ARBA00022676"/>
    </source>
</evidence>
<dbReference type="EMBL" id="WMIF01000005">
    <property type="protein sequence ID" value="MTH34129.1"/>
    <property type="molecule type" value="Genomic_DNA"/>
</dbReference>
<evidence type="ECO:0000256" key="1">
    <source>
        <dbReference type="ARBA" id="ARBA00006739"/>
    </source>
</evidence>
<dbReference type="Proteomes" id="UP000442533">
    <property type="component" value="Unassembled WGS sequence"/>
</dbReference>
<gene>
    <name evidence="5" type="ORF">GL279_05880</name>
</gene>
<dbReference type="RefSeq" id="WP_155063677.1">
    <property type="nucleotide sequence ID" value="NZ_WMIF01000005.1"/>
</dbReference>
<dbReference type="Pfam" id="PF00535">
    <property type="entry name" value="Glycos_transf_2"/>
    <property type="match status" value="1"/>
</dbReference>
<comment type="similarity">
    <text evidence="1">Belongs to the glycosyltransferase 2 family.</text>
</comment>
<dbReference type="PANTHER" id="PTHR43179">
    <property type="entry name" value="RHAMNOSYLTRANSFERASE WBBL"/>
    <property type="match status" value="1"/>
</dbReference>
<proteinExistence type="inferred from homology"/>
<organism evidence="5 6">
    <name type="scientific">Paracoccus limosus</name>
    <dbReference type="NCBI Taxonomy" id="913252"/>
    <lineage>
        <taxon>Bacteria</taxon>
        <taxon>Pseudomonadati</taxon>
        <taxon>Pseudomonadota</taxon>
        <taxon>Alphaproteobacteria</taxon>
        <taxon>Rhodobacterales</taxon>
        <taxon>Paracoccaceae</taxon>
        <taxon>Paracoccus</taxon>
    </lineage>
</organism>
<name>A0A844GZS8_9RHOB</name>
<keyword evidence="6" id="KW-1185">Reference proteome</keyword>
<evidence type="ECO:0000313" key="5">
    <source>
        <dbReference type="EMBL" id="MTH34129.1"/>
    </source>
</evidence>
<evidence type="ECO:0000256" key="3">
    <source>
        <dbReference type="ARBA" id="ARBA00022679"/>
    </source>
</evidence>
<comment type="caution">
    <text evidence="5">The sequence shown here is derived from an EMBL/GenBank/DDBJ whole genome shotgun (WGS) entry which is preliminary data.</text>
</comment>
<dbReference type="InterPro" id="IPR029044">
    <property type="entry name" value="Nucleotide-diphossugar_trans"/>
</dbReference>
<sequence>MTALTKTAAVIVTFNRSGKLMNVLDALAGQTWRPDIVLVVDNASTDDTQALVEARGKTDPSLRYLKLPVNIGGAGGFHAGLKAAYGMGAHYFWISDDDAYPQPDAIEKLVRAIQQFEADNTWRPSFAASRVEWIDGTLCEMNTPRTVWDWPRFVRPDAAWALVDSASFVSILVPRWAVEAHGLPIPDYFIWFDDAEYTRRLSRSYPGIFVPESRVVHDTPDNRGVNFGLIDAKSLWKFRYGARNEASWRRREGGWPSLISYAFGVRQQMVRGNVPGKYRREIYRAILRGATFRPRIEQVKAD</sequence>
<protein>
    <submittedName>
        <fullName evidence="5">Glycosyltransferase</fullName>
    </submittedName>
</protein>
<dbReference type="Gene3D" id="3.90.550.10">
    <property type="entry name" value="Spore Coat Polysaccharide Biosynthesis Protein SpsA, Chain A"/>
    <property type="match status" value="1"/>
</dbReference>
<dbReference type="CDD" id="cd04185">
    <property type="entry name" value="GT_2_like_b"/>
    <property type="match status" value="1"/>
</dbReference>
<dbReference type="GO" id="GO:0016757">
    <property type="term" value="F:glycosyltransferase activity"/>
    <property type="evidence" value="ECO:0007669"/>
    <property type="project" value="UniProtKB-KW"/>
</dbReference>
<accession>A0A844GZS8</accession>
<dbReference type="AlphaFoldDB" id="A0A844GZS8"/>
<dbReference type="PANTHER" id="PTHR43179:SF12">
    <property type="entry name" value="GALACTOFURANOSYLTRANSFERASE GLFT2"/>
    <property type="match status" value="1"/>
</dbReference>
<keyword evidence="3 5" id="KW-0808">Transferase</keyword>
<feature type="domain" description="Glycosyltransferase 2-like" evidence="4">
    <location>
        <begin position="10"/>
        <end position="121"/>
    </location>
</feature>
<dbReference type="OrthoDB" id="7665907at2"/>
<dbReference type="SUPFAM" id="SSF53448">
    <property type="entry name" value="Nucleotide-diphospho-sugar transferases"/>
    <property type="match status" value="1"/>
</dbReference>
<evidence type="ECO:0000313" key="6">
    <source>
        <dbReference type="Proteomes" id="UP000442533"/>
    </source>
</evidence>
<dbReference type="InterPro" id="IPR001173">
    <property type="entry name" value="Glyco_trans_2-like"/>
</dbReference>